<proteinExistence type="predicted"/>
<dbReference type="InterPro" id="IPR027417">
    <property type="entry name" value="P-loop_NTPase"/>
</dbReference>
<dbReference type="InterPro" id="IPR049730">
    <property type="entry name" value="SNF2/RAD54-like_C"/>
</dbReference>
<dbReference type="SUPFAM" id="SSF52540">
    <property type="entry name" value="P-loop containing nucleoside triphosphate hydrolases"/>
    <property type="match status" value="2"/>
</dbReference>
<protein>
    <submittedName>
        <fullName evidence="5">SWR1 complex protein, SNF2 family DNA-dependent ATPase</fullName>
    </submittedName>
</protein>
<evidence type="ECO:0000256" key="1">
    <source>
        <dbReference type="ARBA" id="ARBA00022801"/>
    </source>
</evidence>
<dbReference type="CDD" id="cd18793">
    <property type="entry name" value="SF2_C_SNF"/>
    <property type="match status" value="1"/>
</dbReference>
<dbReference type="RefSeq" id="XP_005706594.1">
    <property type="nucleotide sequence ID" value="XM_005706537.1"/>
</dbReference>
<dbReference type="Pfam" id="PF00176">
    <property type="entry name" value="SNF2-rel_dom"/>
    <property type="match status" value="1"/>
</dbReference>
<keyword evidence="2" id="KW-0175">Coiled coil</keyword>
<evidence type="ECO:0000259" key="4">
    <source>
        <dbReference type="PROSITE" id="PS51192"/>
    </source>
</evidence>
<feature type="compositionally biased region" description="Basic and acidic residues" evidence="3">
    <location>
        <begin position="1"/>
        <end position="12"/>
    </location>
</feature>
<dbReference type="Gene3D" id="3.40.50.10810">
    <property type="entry name" value="Tandem AAA-ATPase domain"/>
    <property type="match status" value="1"/>
</dbReference>
<dbReference type="Pfam" id="PF11496">
    <property type="entry name" value="HDA2-3"/>
    <property type="match status" value="1"/>
</dbReference>
<reference evidence="6" key="1">
    <citation type="journal article" date="2013" name="Science">
        <title>Gene transfer from bacteria and archaea facilitated evolution of an extremophilic eukaryote.</title>
        <authorList>
            <person name="Schonknecht G."/>
            <person name="Chen W.H."/>
            <person name="Ternes C.M."/>
            <person name="Barbier G.G."/>
            <person name="Shrestha R.P."/>
            <person name="Stanke M."/>
            <person name="Brautigam A."/>
            <person name="Baker B.J."/>
            <person name="Banfield J.F."/>
            <person name="Garavito R.M."/>
            <person name="Carr K."/>
            <person name="Wilkerson C."/>
            <person name="Rensing S.A."/>
            <person name="Gagneul D."/>
            <person name="Dickenson N.E."/>
            <person name="Oesterhelt C."/>
            <person name="Lercher M.J."/>
            <person name="Weber A.P."/>
        </authorList>
    </citation>
    <scope>NUCLEOTIDE SEQUENCE [LARGE SCALE GENOMIC DNA]</scope>
    <source>
        <strain evidence="6">074W</strain>
    </source>
</reference>
<keyword evidence="6" id="KW-1185">Reference proteome</keyword>
<feature type="compositionally biased region" description="Polar residues" evidence="3">
    <location>
        <begin position="1713"/>
        <end position="1734"/>
    </location>
</feature>
<dbReference type="InterPro" id="IPR000330">
    <property type="entry name" value="SNF2_N"/>
</dbReference>
<dbReference type="PANTHER" id="PTHR10799">
    <property type="entry name" value="SNF2/RAD54 HELICASE FAMILY"/>
    <property type="match status" value="1"/>
</dbReference>
<sequence length="1784" mass="206071">MDEVSSLREEKLRRKRKSYSVSEQEIANVEFESTGSRSTNSSPTLRIRNVKHPDCKVSTTEKDRADGQKLLERQVQNIELERARHRVLEKLKDIRRRAVASRDEHKRQLLVIERQVSASTAALLRAKTMREAKKKLPDFDQLQRSEVDLLSFGNYQIASKQFPVSFSSAPALPASYVYGQSDPPHRLSYEENILKAACEIVKKNTTLAMTRLPKQPEPPRAKVLWDYLLDEVVWLAVDFREERKHKICLAKRIADDLACRNVSTLCNETERRFRANSLASLVVKFWKSSRNLYLGASMKRNRNTDSVAEQQLYESLLVLDDSRNEIPNSNEENFDLEGDKKTSEMTSAEAGTTLCECLVSTEEQRDEEITALFDSVNNMSSYVDPEEYLMNTGNVNKPEGQDTYSGVKFDERIDEKENSFTLNNNVAGFQRNCFVDFGFFEKSVFSFLDKLTNMFGDENFSSSSCIERIPYFNGTLKEFQFKAVQWLASCYLRKWNVLLADDRNCGKTVSVIAFLTWLANERVNMDPFLMIASRAEMERLDKECKRWLSKIEIVVLDKQESSLTQRDSFSASSGKFLMFLCPYEYLKDIADALFRRRWHCLILKDAHNLRNLRNEEFKLLENFQSEFRMLLTGHYDICLFSDLWRFLRLLVPKILPQELRNIDVSFTERLSGSRLKPIMNKLERAMKPFTLRRKKEQLLANFPKRIEEIVTCSLSKKQRRIYNEVISKKRLSDYPNQYSFSDLLFMVNALKRICNSAEFIEPTFSSSPFSLPNIQFHIPKDIFEICDMKMFSYESSFFLIRKSLSLLHSELYSNGNKENNCENSIQPSTSSYLLSGEEEWQQSFRFLVNNESSSQRESLTEEDPEFSLSRKISYLQTLDVPTELLLKPAYRYMKSLVSSAFFNIIECTNRNMFETVSFYPELLHAVETRKFSRTLSIMDFGVTRAVAKTPVINHPRTDYENRLESLKLYMQNTAQHDSCSRYRMSFHMESNSGKLTCLRLLLENLMKLARRCVVVCNTLSVLDVLEYFMLLNKFTYARLDSTISRKQRYAVAANFSQNSELLCCIMTVDSNVSWQKFSGVDTLIYFEHCLDLEKDSQVEHTVYNLSQERPIHVLHLVSSETVEERMMKKDIYQNLFKGFSSVTSIKNPKLLQLISELISDPGYDNIESRVTSNRCLTESAKNFEENSFAATSGQRDRLEEYFSSIIESGEIERVNSIFSVDAVDDVLEDIDIVFEYENNRSISGIQCYSLNILDRIRTEIFAPEKLSTLINLFNSRKFLVVDPLREDSPTELFYTRMMDEDSRSSYSRAIENSGTCLKIYLPLHDGGKEEMTMSTVVDKTAAIGIESAEDAAFFPYAYSRLSRTSDATRLQKANTLEPKFLEQNGQSSYINKGADSWEGGSMNRTGTMSPVTNKQLRSHERNRARAPRRTFFDGSEDKFLLWTSDEDRELLRTVKSCYENYLICRYWLKWTTFSLCRLKRPRTEYECKARFESFSNDSRESSDSFQNASTDSHLLKRHLSLLVSAVQKNWKQNHGGRVSSAEVCTLVEPHPSYAKLEKSMIEEGVATTILPEVIPSPKITNEEWKPGFKTTDVRSQQPFIRRSSMFSRVNYSGSGSILSAQGTFRSFRQSQKPQKSEMYGKSLKRPLNNMGSWSGEQRSQLLNAKSLTLPKAGTTMSSSGFSMRPTILTKLMRKQSEQSRNWKTDVKLSFENGANFQSDTNPMHSRISSSSNYTRGDRVQVSTRDEVLSSDSSLSRDKTQANEWQTSTNSLKRSRKSLRLDESR</sequence>
<evidence type="ECO:0000313" key="6">
    <source>
        <dbReference type="Proteomes" id="UP000030680"/>
    </source>
</evidence>
<dbReference type="eggNOG" id="KOG0391">
    <property type="taxonomic scope" value="Eukaryota"/>
</dbReference>
<dbReference type="STRING" id="130081.M2Y2M9"/>
<dbReference type="KEGG" id="gsl:Gasu_26570"/>
<dbReference type="Pfam" id="PF07529">
    <property type="entry name" value="HSA"/>
    <property type="match status" value="1"/>
</dbReference>
<gene>
    <name evidence="5" type="ORF">Gasu_26570</name>
</gene>
<dbReference type="GO" id="GO:0070823">
    <property type="term" value="C:HDA1 complex"/>
    <property type="evidence" value="ECO:0007669"/>
    <property type="project" value="InterPro"/>
</dbReference>
<feature type="region of interest" description="Disordered" evidence="3">
    <location>
        <begin position="1713"/>
        <end position="1784"/>
    </location>
</feature>
<dbReference type="SMART" id="SM00573">
    <property type="entry name" value="HSA"/>
    <property type="match status" value="1"/>
</dbReference>
<dbReference type="PROSITE" id="PS51192">
    <property type="entry name" value="HELICASE_ATP_BIND_1"/>
    <property type="match status" value="1"/>
</dbReference>
<dbReference type="Gene3D" id="3.40.50.300">
    <property type="entry name" value="P-loop containing nucleotide triphosphate hydrolases"/>
    <property type="match status" value="2"/>
</dbReference>
<dbReference type="OrthoDB" id="372624at2759"/>
<feature type="region of interest" description="Disordered" evidence="3">
    <location>
        <begin position="1"/>
        <end position="23"/>
    </location>
</feature>
<feature type="compositionally biased region" description="Polar residues" evidence="3">
    <location>
        <begin position="1761"/>
        <end position="1771"/>
    </location>
</feature>
<name>M2Y2M9_GALSU</name>
<evidence type="ECO:0000256" key="2">
    <source>
        <dbReference type="SAM" id="Coils"/>
    </source>
</evidence>
<dbReference type="InterPro" id="IPR014012">
    <property type="entry name" value="HSA_dom"/>
</dbReference>
<feature type="compositionally biased region" description="Basic and acidic residues" evidence="3">
    <location>
        <begin position="1735"/>
        <end position="1747"/>
    </location>
</feature>
<dbReference type="InterPro" id="IPR038718">
    <property type="entry name" value="SNF2-like_sf"/>
</dbReference>
<dbReference type="GeneID" id="17088830"/>
<organism evidence="5 6">
    <name type="scientific">Galdieria sulphuraria</name>
    <name type="common">Red alga</name>
    <dbReference type="NCBI Taxonomy" id="130081"/>
    <lineage>
        <taxon>Eukaryota</taxon>
        <taxon>Rhodophyta</taxon>
        <taxon>Bangiophyceae</taxon>
        <taxon>Galdieriales</taxon>
        <taxon>Galdieriaceae</taxon>
        <taxon>Galdieria</taxon>
    </lineage>
</organism>
<dbReference type="Proteomes" id="UP000030680">
    <property type="component" value="Unassembled WGS sequence"/>
</dbReference>
<accession>M2Y2M9</accession>
<feature type="compositionally biased region" description="Polar residues" evidence="3">
    <location>
        <begin position="1402"/>
        <end position="1415"/>
    </location>
</feature>
<dbReference type="GO" id="GO:0016787">
    <property type="term" value="F:hydrolase activity"/>
    <property type="evidence" value="ECO:0007669"/>
    <property type="project" value="UniProtKB-KW"/>
</dbReference>
<dbReference type="Gramene" id="EME30074">
    <property type="protein sequence ID" value="EME30074"/>
    <property type="gene ID" value="Gasu_26570"/>
</dbReference>
<dbReference type="EMBL" id="KB454503">
    <property type="protein sequence ID" value="EME30074.1"/>
    <property type="molecule type" value="Genomic_DNA"/>
</dbReference>
<keyword evidence="1" id="KW-0378">Hydrolase</keyword>
<dbReference type="GO" id="GO:0005524">
    <property type="term" value="F:ATP binding"/>
    <property type="evidence" value="ECO:0007669"/>
    <property type="project" value="InterPro"/>
</dbReference>
<dbReference type="InterPro" id="IPR021006">
    <property type="entry name" value="Hda2/3"/>
</dbReference>
<dbReference type="InterPro" id="IPR014001">
    <property type="entry name" value="Helicase_ATP-bd"/>
</dbReference>
<evidence type="ECO:0000313" key="5">
    <source>
        <dbReference type="EMBL" id="EME30074.1"/>
    </source>
</evidence>
<feature type="coiled-coil region" evidence="2">
    <location>
        <begin position="77"/>
        <end position="108"/>
    </location>
</feature>
<evidence type="ECO:0000256" key="3">
    <source>
        <dbReference type="SAM" id="MobiDB-lite"/>
    </source>
</evidence>
<feature type="domain" description="Helicase ATP-binding" evidence="4">
    <location>
        <begin position="488"/>
        <end position="653"/>
    </location>
</feature>
<feature type="region of interest" description="Disordered" evidence="3">
    <location>
        <begin position="1401"/>
        <end position="1425"/>
    </location>
</feature>